<dbReference type="EMBL" id="KY523104">
    <property type="protein sequence ID" value="QKU35959.1"/>
    <property type="molecule type" value="Genomic_DNA"/>
</dbReference>
<name>A0A6N1NNR3_9VIRU</name>
<protein>
    <submittedName>
        <fullName evidence="1">Peptide chain release factor eRF1</fullName>
    </submittedName>
</protein>
<reference evidence="1" key="2">
    <citation type="journal article" date="2018" name="Nat. Commun.">
        <title>Tailed giant Tupanvirus possesses the most complete translational apparatus of the known virosphere.</title>
        <authorList>
            <person name="Abrahao J."/>
            <person name="Silva L."/>
            <person name="Silva L.S."/>
            <person name="Khalil J.Y.B."/>
            <person name="Rodrigues R."/>
            <person name="Arantes T."/>
            <person name="Assis F."/>
            <person name="Boratto P."/>
            <person name="Andrade M."/>
            <person name="Kroon E.G."/>
            <person name="Ribeiro B."/>
            <person name="Bergier I."/>
            <person name="Seligmann H."/>
            <person name="Ghigo E."/>
            <person name="Colson P."/>
            <person name="Levasseur A."/>
            <person name="Kroemer G."/>
            <person name="Raoult D."/>
            <person name="La Scola B."/>
        </authorList>
    </citation>
    <scope>NUCLEOTIDE SEQUENCE [LARGE SCALE GENOMIC DNA]</scope>
    <source>
        <strain evidence="1">Soda lake</strain>
    </source>
</reference>
<organism evidence="1">
    <name type="scientific">Tupanvirus soda lake</name>
    <dbReference type="NCBI Taxonomy" id="2126985"/>
    <lineage>
        <taxon>Viruses</taxon>
        <taxon>Varidnaviria</taxon>
        <taxon>Bamfordvirae</taxon>
        <taxon>Nucleocytoviricota</taxon>
        <taxon>Megaviricetes</taxon>
        <taxon>Imitervirales</taxon>
        <taxon>Mimiviridae</taxon>
        <taxon>Megamimivirinae</taxon>
        <taxon>Tupanvirus</taxon>
        <taxon>Tupanvirus salinum</taxon>
    </lineage>
</organism>
<dbReference type="InterPro" id="IPR042226">
    <property type="entry name" value="eFR1_2_sf"/>
</dbReference>
<evidence type="ECO:0000313" key="1">
    <source>
        <dbReference type="EMBL" id="QKU35959.1"/>
    </source>
</evidence>
<dbReference type="KEGG" id="vg:80519407"/>
<reference evidence="1" key="1">
    <citation type="submission" date="2017-01" db="EMBL/GenBank/DDBJ databases">
        <authorList>
            <person name="Assis F.L."/>
            <person name="Abrahao J.S."/>
            <person name="Silva L."/>
            <person name="Khalil J.B."/>
            <person name="Rodrigues R."/>
            <person name="Silva L.S."/>
            <person name="Arantes T."/>
            <person name="Boratto P."/>
            <person name="Andrade M."/>
            <person name="Kroon E.G."/>
            <person name="Ribeiro B."/>
            <person name="Bergier I."/>
            <person name="Seligmann H."/>
            <person name="Ghigo E."/>
            <person name="Colson P."/>
            <person name="Levasseur A."/>
            <person name="Raoult D."/>
            <person name="Scola B.L."/>
        </authorList>
    </citation>
    <scope>NUCLEOTIDE SEQUENCE</scope>
    <source>
        <strain evidence="1">Soda lake</strain>
    </source>
</reference>
<proteinExistence type="predicted"/>
<dbReference type="Gene3D" id="3.30.420.60">
    <property type="entry name" value="eRF1 domain 2"/>
    <property type="match status" value="1"/>
</dbReference>
<dbReference type="RefSeq" id="YP_010782643.1">
    <property type="nucleotide sequence ID" value="NC_075039.1"/>
</dbReference>
<dbReference type="PANTHER" id="PTHR10113">
    <property type="entry name" value="PEPTIDE CHAIN RELEASE FACTOR SUBUNIT 1"/>
    <property type="match status" value="1"/>
</dbReference>
<accession>A0A6N1NNR3</accession>
<dbReference type="InterPro" id="IPR004403">
    <property type="entry name" value="Peptide_chain-rel_eRF1/aRF1"/>
</dbReference>
<sequence length="175" mass="20146">MVQYYVKEGKFQCKGLIIAGPAEMKNMVKEEDLFVKYFSKYLIKTITIPEISSQSIYYVINSAADVLASENCEKELITSFEKIITDPKMIELIVFGTNETQEAFDSGELKEIYVYHSFPKKENILNSDTKTKIHIIRSNEFRSKYGDLVGIKYYASYDSYEISDDDNNNSCIVEV</sequence>
<dbReference type="GeneID" id="80519407"/>